<feature type="region of interest" description="Disordered" evidence="2">
    <location>
        <begin position="548"/>
        <end position="604"/>
    </location>
</feature>
<feature type="compositionally biased region" description="Basic and acidic residues" evidence="2">
    <location>
        <begin position="129"/>
        <end position="143"/>
    </location>
</feature>
<dbReference type="GO" id="GO:0003723">
    <property type="term" value="F:RNA binding"/>
    <property type="evidence" value="ECO:0007669"/>
    <property type="project" value="UniProtKB-KW"/>
</dbReference>
<feature type="domain" description="CID" evidence="3">
    <location>
        <begin position="479"/>
        <end position="700"/>
    </location>
</feature>
<dbReference type="PANTHER" id="PTHR23140">
    <property type="entry name" value="RNA PROCESSING PROTEIN LD23810P"/>
    <property type="match status" value="1"/>
</dbReference>
<evidence type="ECO:0000313" key="4">
    <source>
        <dbReference type="EMBL" id="TKA30863.1"/>
    </source>
</evidence>
<feature type="compositionally biased region" description="Acidic residues" evidence="2">
    <location>
        <begin position="787"/>
        <end position="802"/>
    </location>
</feature>
<evidence type="ECO:0000256" key="2">
    <source>
        <dbReference type="SAM" id="MobiDB-lite"/>
    </source>
</evidence>
<feature type="compositionally biased region" description="Gly residues" evidence="2">
    <location>
        <begin position="80"/>
        <end position="97"/>
    </location>
</feature>
<dbReference type="OrthoDB" id="377209at2759"/>
<feature type="compositionally biased region" description="Basic and acidic residues" evidence="2">
    <location>
        <begin position="592"/>
        <end position="601"/>
    </location>
</feature>
<organism evidence="4 5">
    <name type="scientific">Friedmanniomyces endolithicus</name>
    <dbReference type="NCBI Taxonomy" id="329885"/>
    <lineage>
        <taxon>Eukaryota</taxon>
        <taxon>Fungi</taxon>
        <taxon>Dikarya</taxon>
        <taxon>Ascomycota</taxon>
        <taxon>Pezizomycotina</taxon>
        <taxon>Dothideomycetes</taxon>
        <taxon>Dothideomycetidae</taxon>
        <taxon>Mycosphaerellales</taxon>
        <taxon>Teratosphaeriaceae</taxon>
        <taxon>Friedmanniomyces</taxon>
    </lineage>
</organism>
<feature type="compositionally biased region" description="Basic and acidic residues" evidence="2">
    <location>
        <begin position="457"/>
        <end position="476"/>
    </location>
</feature>
<feature type="compositionally biased region" description="Basic and acidic residues" evidence="2">
    <location>
        <begin position="707"/>
        <end position="738"/>
    </location>
</feature>
<dbReference type="PROSITE" id="PS51391">
    <property type="entry name" value="CID"/>
    <property type="match status" value="1"/>
</dbReference>
<feature type="compositionally biased region" description="Basic and acidic residues" evidence="2">
    <location>
        <begin position="298"/>
        <end position="313"/>
    </location>
</feature>
<dbReference type="InterPro" id="IPR035967">
    <property type="entry name" value="SWAP/Surp_sf"/>
</dbReference>
<dbReference type="PANTHER" id="PTHR23140:SF0">
    <property type="entry name" value="U2 SNRNP-ASSOCIATED SURP MOTIF-CONTAINING PROTEIN"/>
    <property type="match status" value="1"/>
</dbReference>
<protein>
    <recommendedName>
        <fullName evidence="3">CID domain-containing protein</fullName>
    </recommendedName>
</protein>
<evidence type="ECO:0000259" key="3">
    <source>
        <dbReference type="PROSITE" id="PS51391"/>
    </source>
</evidence>
<evidence type="ECO:0000256" key="1">
    <source>
        <dbReference type="ARBA" id="ARBA00022884"/>
    </source>
</evidence>
<reference evidence="4 5" key="1">
    <citation type="submission" date="2017-03" db="EMBL/GenBank/DDBJ databases">
        <title>Genomes of endolithic fungi from Antarctica.</title>
        <authorList>
            <person name="Coleine C."/>
            <person name="Masonjones S."/>
            <person name="Stajich J.E."/>
        </authorList>
    </citation>
    <scope>NUCLEOTIDE SEQUENCE [LARGE SCALE GENOMIC DNA]</scope>
    <source>
        <strain evidence="4 5">CCFEE 5311</strain>
    </source>
</reference>
<dbReference type="InterPro" id="IPR008942">
    <property type="entry name" value="ENTH_VHS"/>
</dbReference>
<dbReference type="GO" id="GO:0006396">
    <property type="term" value="P:RNA processing"/>
    <property type="evidence" value="ECO:0007669"/>
    <property type="project" value="InterPro"/>
</dbReference>
<comment type="caution">
    <text evidence="4">The sequence shown here is derived from an EMBL/GenBank/DDBJ whole genome shotgun (WGS) entry which is preliminary data.</text>
</comment>
<dbReference type="InterPro" id="IPR006569">
    <property type="entry name" value="CID_dom"/>
</dbReference>
<sequence length="865" mass="92794">MLTCTALKEAIKEFPDVNHKLAAPKKLSAFEKERQAADEKRRRAEAEDAAALKAFQDSFGGDGDDPLAAAVRARGPPAGPRGGGGGGGGGGYGGPDRGSGMPPMGPRSGPGSLGAGQGMAPPSLKRKRALDEMREAQEARREQAMLGDGGARGHSGLAHSVQEVDHEDEAPRPTVRLANLPPDITNDKVEALLKGHLKVHSVNIVPPTGAGDSAKLSLTAVTSLAVETSTSQIDAAVSALKDRYLGGGFYLSISRHLSSSALHPSMAGSSTSTSIEPFGAEKPKEPPRGSMRNAAPPSDRRGFGPPDQFDHPSRGAYGTPARPEAVVNVNVPLDINTIRAIHVLVERLMTEPDPQRAMKTEALLMAMPDVQHDERFAFLYNSRSPAGLYYRYLLWGPDDPSERNRHAKGLERIHDDMEMEWAPPQSQVPFLDLTSLADVVTDIDYVSSDEESDDEGGERRFYDNRDADAPFESNKKEHLNPVKRARLVHLLARLPTSNARLRKGDIARVTNFAINHAGQGAEEIVDLLLLNVEKSFCYSLAAKYEAEGDSQDSEESDYEPDDRLPTLGGGVGTPGTGARSPRDNSSKPALDPSRERDKDPADDPSTAKLIALYTISDILSASSTAGARNAWKYRQLIETGFKSHKTFERLGALEKSLGWGLLRAEQWKRRVGGILGIWEGWSVFGGEVLAGLRREFAEGSVEEVEEEVKKGGQRRGQEEVEEEVKKGGQRRGQEEGWKGRFRRIGGDGASGGSSPAAPAVQAVESVDGAPMAEDVDGAPMNDEIDGAPMEDVDGQAMDEDVDGAPMDDMVSAPLNNESVVDEAPPATVPVTPVAAALTTTATSVPKPSGPKRRMRAEDMFASDEE</sequence>
<proteinExistence type="predicted"/>
<accession>A0A4U0U6P0</accession>
<dbReference type="Proteomes" id="UP000310066">
    <property type="component" value="Unassembled WGS sequence"/>
</dbReference>
<dbReference type="SMART" id="SM00582">
    <property type="entry name" value="RPR"/>
    <property type="match status" value="1"/>
</dbReference>
<dbReference type="EMBL" id="NAJP01000100">
    <property type="protein sequence ID" value="TKA30863.1"/>
    <property type="molecule type" value="Genomic_DNA"/>
</dbReference>
<dbReference type="GO" id="GO:0005634">
    <property type="term" value="C:nucleus"/>
    <property type="evidence" value="ECO:0007669"/>
    <property type="project" value="TreeGrafter"/>
</dbReference>
<feature type="region of interest" description="Disordered" evidence="2">
    <location>
        <begin position="261"/>
        <end position="321"/>
    </location>
</feature>
<feature type="compositionally biased region" description="Acidic residues" evidence="2">
    <location>
        <begin position="447"/>
        <end position="456"/>
    </location>
</feature>
<feature type="region of interest" description="Disordered" evidence="2">
    <location>
        <begin position="839"/>
        <end position="865"/>
    </location>
</feature>
<dbReference type="SUPFAM" id="SSF109905">
    <property type="entry name" value="Surp module (SWAP domain)"/>
    <property type="match status" value="1"/>
</dbReference>
<dbReference type="AlphaFoldDB" id="A0A4U0U6P0"/>
<feature type="region of interest" description="Disordered" evidence="2">
    <location>
        <begin position="787"/>
        <end position="811"/>
    </location>
</feature>
<feature type="region of interest" description="Disordered" evidence="2">
    <location>
        <begin position="706"/>
        <end position="759"/>
    </location>
</feature>
<feature type="compositionally biased region" description="Polar residues" evidence="2">
    <location>
        <begin position="261"/>
        <end position="275"/>
    </location>
</feature>
<feature type="region of interest" description="Disordered" evidence="2">
    <location>
        <begin position="447"/>
        <end position="476"/>
    </location>
</feature>
<name>A0A4U0U6P0_9PEZI</name>
<feature type="compositionally biased region" description="Acidic residues" evidence="2">
    <location>
        <begin position="548"/>
        <end position="560"/>
    </location>
</feature>
<dbReference type="STRING" id="329885.A0A4U0U6P0"/>
<feature type="region of interest" description="Disordered" evidence="2">
    <location>
        <begin position="55"/>
        <end position="155"/>
    </location>
</feature>
<feature type="compositionally biased region" description="Low complexity" evidence="2">
    <location>
        <begin position="98"/>
        <end position="110"/>
    </location>
</feature>
<keyword evidence="1" id="KW-0694">RNA-binding</keyword>
<evidence type="ECO:0000313" key="5">
    <source>
        <dbReference type="Proteomes" id="UP000310066"/>
    </source>
</evidence>
<dbReference type="Gene3D" id="1.25.40.90">
    <property type="match status" value="1"/>
</dbReference>
<gene>
    <name evidence="4" type="ORF">B0A54_15784</name>
</gene>
<dbReference type="InterPro" id="IPR051485">
    <property type="entry name" value="SR-CTD_assoc_factor"/>
</dbReference>